<gene>
    <name evidence="1" type="ORF">CD178_02861</name>
</gene>
<proteinExistence type="predicted"/>
<evidence type="ECO:0000313" key="2">
    <source>
        <dbReference type="Proteomes" id="UP000264120"/>
    </source>
</evidence>
<dbReference type="PANTHER" id="PTHR13812:SF19">
    <property type="entry name" value="KETIMINE REDUCTASE MU-CRYSTALLIN"/>
    <property type="match status" value="1"/>
</dbReference>
<reference evidence="1 2" key="1">
    <citation type="submission" date="2017-08" db="EMBL/GenBank/DDBJ databases">
        <title>Complete genome sequence of Gluconacetobacter saccharivorans CV1 isolated from Fermented Vinegar.</title>
        <authorList>
            <person name="Kim S.-Y."/>
        </authorList>
    </citation>
    <scope>NUCLEOTIDE SEQUENCE [LARGE SCALE GENOMIC DNA]</scope>
    <source>
        <strain evidence="1 2">CV1</strain>
    </source>
</reference>
<keyword evidence="2" id="KW-1185">Reference proteome</keyword>
<sequence length="301" mass="31851">MKQYSAQETCDFLPFSPLVDALATAVGETVSGQIVCPERMTVPATDGTGVLLTMPSVGSDLMVTKLLTIFGHNPALHLPTIQGQVVCAEARSGRFLFSLDGPTVTMRRTSAMSMLGIRLLAHHKIGRVLIIGTGTQAVAHVQALSALYPGITVAIRGRSHDRAAAFCAEHATPMLTLRPEGTDEAPFDVVITVTSSVSVIYDEPANPSCLVIGVGAYRTDMAEIGARTINDSDLYVDDLIGAPSEAGDLYRANVDWNRVRSIAAAADGRARESGRPIVFKSVGCSAWDLAACRVARMHGAG</sequence>
<dbReference type="KEGG" id="ksc:CD178_02861"/>
<dbReference type="InterPro" id="IPR036291">
    <property type="entry name" value="NAD(P)-bd_dom_sf"/>
</dbReference>
<protein>
    <submittedName>
        <fullName evidence="1">Ornithine cyclodeaminase</fullName>
    </submittedName>
</protein>
<dbReference type="InterPro" id="IPR023401">
    <property type="entry name" value="ODC_N"/>
</dbReference>
<dbReference type="NCBIfam" id="NF005603">
    <property type="entry name" value="PRK07340.1"/>
    <property type="match status" value="1"/>
</dbReference>
<accession>A0A347WFG4</accession>
<organism evidence="1 2">
    <name type="scientific">Komagataeibacter saccharivorans</name>
    <dbReference type="NCBI Taxonomy" id="265959"/>
    <lineage>
        <taxon>Bacteria</taxon>
        <taxon>Pseudomonadati</taxon>
        <taxon>Pseudomonadota</taxon>
        <taxon>Alphaproteobacteria</taxon>
        <taxon>Acetobacterales</taxon>
        <taxon>Acetobacteraceae</taxon>
        <taxon>Komagataeibacter</taxon>
    </lineage>
</organism>
<dbReference type="RefSeq" id="WP_110547738.1">
    <property type="nucleotide sequence ID" value="NZ_CP023036.1"/>
</dbReference>
<dbReference type="SUPFAM" id="SSF51735">
    <property type="entry name" value="NAD(P)-binding Rossmann-fold domains"/>
    <property type="match status" value="1"/>
</dbReference>
<name>A0A347WFG4_9PROT</name>
<dbReference type="Gene3D" id="3.30.1780.10">
    <property type="entry name" value="ornithine cyclodeaminase, domain 1"/>
    <property type="match status" value="1"/>
</dbReference>
<dbReference type="AlphaFoldDB" id="A0A347WFG4"/>
<dbReference type="OrthoDB" id="9785971at2"/>
<evidence type="ECO:0000313" key="1">
    <source>
        <dbReference type="EMBL" id="AXY23607.1"/>
    </source>
</evidence>
<dbReference type="EMBL" id="CP023036">
    <property type="protein sequence ID" value="AXY23607.1"/>
    <property type="molecule type" value="Genomic_DNA"/>
</dbReference>
<dbReference type="Pfam" id="PF02423">
    <property type="entry name" value="OCD_Mu_crystall"/>
    <property type="match status" value="1"/>
</dbReference>
<dbReference type="PANTHER" id="PTHR13812">
    <property type="entry name" value="KETIMINE REDUCTASE MU-CRYSTALLIN"/>
    <property type="match status" value="1"/>
</dbReference>
<dbReference type="Gene3D" id="3.40.50.720">
    <property type="entry name" value="NAD(P)-binding Rossmann-like Domain"/>
    <property type="match status" value="1"/>
</dbReference>
<dbReference type="GO" id="GO:0005737">
    <property type="term" value="C:cytoplasm"/>
    <property type="evidence" value="ECO:0007669"/>
    <property type="project" value="TreeGrafter"/>
</dbReference>
<dbReference type="InterPro" id="IPR003462">
    <property type="entry name" value="ODC_Mu_crystall"/>
</dbReference>
<dbReference type="Proteomes" id="UP000264120">
    <property type="component" value="Chromosome"/>
</dbReference>